<dbReference type="InterPro" id="IPR008930">
    <property type="entry name" value="Terpenoid_cyclase/PrenylTrfase"/>
</dbReference>
<dbReference type="GO" id="GO:0042300">
    <property type="term" value="F:beta-amyrin synthase activity"/>
    <property type="evidence" value="ECO:0007669"/>
    <property type="project" value="UniProtKB-ARBA"/>
</dbReference>
<sequence>MEDGDFPQQEIVGASLKTCMIYYPIYRNIYPLRAIAEYHQLVPLP</sequence>
<dbReference type="InParanoid" id="D7SRY0"/>
<dbReference type="PANTHER" id="PTHR11764">
    <property type="entry name" value="TERPENE CYCLASE/MUTASE FAMILY MEMBER"/>
    <property type="match status" value="1"/>
</dbReference>
<keyword evidence="1" id="KW-0413">Isomerase</keyword>
<dbReference type="AlphaFoldDB" id="D7SRY0"/>
<dbReference type="eggNOG" id="KOG0497">
    <property type="taxonomic scope" value="Eukaryota"/>
</dbReference>
<organism evidence="2 3">
    <name type="scientific">Vitis vinifera</name>
    <name type="common">Grape</name>
    <dbReference type="NCBI Taxonomy" id="29760"/>
    <lineage>
        <taxon>Eukaryota</taxon>
        <taxon>Viridiplantae</taxon>
        <taxon>Streptophyta</taxon>
        <taxon>Embryophyta</taxon>
        <taxon>Tracheophyta</taxon>
        <taxon>Spermatophyta</taxon>
        <taxon>Magnoliopsida</taxon>
        <taxon>eudicotyledons</taxon>
        <taxon>Gunneridae</taxon>
        <taxon>Pentapetalae</taxon>
        <taxon>rosids</taxon>
        <taxon>Vitales</taxon>
        <taxon>Vitaceae</taxon>
        <taxon>Viteae</taxon>
        <taxon>Vitis</taxon>
    </lineage>
</organism>
<evidence type="ECO:0000256" key="1">
    <source>
        <dbReference type="ARBA" id="ARBA00023235"/>
    </source>
</evidence>
<keyword evidence="3" id="KW-1185">Reference proteome</keyword>
<dbReference type="GO" id="GO:0016104">
    <property type="term" value="P:triterpenoid biosynthetic process"/>
    <property type="evidence" value="ECO:0007669"/>
    <property type="project" value="InterPro"/>
</dbReference>
<dbReference type="EMBL" id="FN594972">
    <property type="protein sequence ID" value="CBI18412.3"/>
    <property type="molecule type" value="Genomic_DNA"/>
</dbReference>
<accession>D7SRY0</accession>
<dbReference type="Proteomes" id="UP000009183">
    <property type="component" value="Chromosome 9"/>
</dbReference>
<dbReference type="PANTHER" id="PTHR11764:SF58">
    <property type="entry name" value="BETA-AMYRIN SYNTHASE-RELATED"/>
    <property type="match status" value="1"/>
</dbReference>
<dbReference type="Gene3D" id="1.50.10.20">
    <property type="match status" value="1"/>
</dbReference>
<dbReference type="InterPro" id="IPR018333">
    <property type="entry name" value="Squalene_cyclase"/>
</dbReference>
<protein>
    <submittedName>
        <fullName evidence="2">Uncharacterized protein</fullName>
    </submittedName>
</protein>
<dbReference type="SUPFAM" id="SSF48239">
    <property type="entry name" value="Terpenoid cyclases/Protein prenyltransferases"/>
    <property type="match status" value="1"/>
</dbReference>
<reference evidence="3" key="1">
    <citation type="journal article" date="2007" name="Nature">
        <title>The grapevine genome sequence suggests ancestral hexaploidization in major angiosperm phyla.</title>
        <authorList>
            <consortium name="The French-Italian Public Consortium for Grapevine Genome Characterization."/>
            <person name="Jaillon O."/>
            <person name="Aury J.-M."/>
            <person name="Noel B."/>
            <person name="Policriti A."/>
            <person name="Clepet C."/>
            <person name="Casagrande A."/>
            <person name="Choisne N."/>
            <person name="Aubourg S."/>
            <person name="Vitulo N."/>
            <person name="Jubin C."/>
            <person name="Vezzi A."/>
            <person name="Legeai F."/>
            <person name="Hugueney P."/>
            <person name="Dasilva C."/>
            <person name="Horner D."/>
            <person name="Mica E."/>
            <person name="Jublot D."/>
            <person name="Poulain J."/>
            <person name="Bruyere C."/>
            <person name="Billault A."/>
            <person name="Segurens B."/>
            <person name="Gouyvenoux M."/>
            <person name="Ugarte E."/>
            <person name="Cattonaro F."/>
            <person name="Anthouard V."/>
            <person name="Vico V."/>
            <person name="Del Fabbro C."/>
            <person name="Alaux M."/>
            <person name="Di Gaspero G."/>
            <person name="Dumas V."/>
            <person name="Felice N."/>
            <person name="Paillard S."/>
            <person name="Juman I."/>
            <person name="Moroldo M."/>
            <person name="Scalabrin S."/>
            <person name="Canaguier A."/>
            <person name="Le Clainche I."/>
            <person name="Malacrida G."/>
            <person name="Durand E."/>
            <person name="Pesole G."/>
            <person name="Laucou V."/>
            <person name="Chatelet P."/>
            <person name="Merdinoglu D."/>
            <person name="Delledonne M."/>
            <person name="Pezzotti M."/>
            <person name="Lecharny A."/>
            <person name="Scarpelli C."/>
            <person name="Artiguenave F."/>
            <person name="Pe M.E."/>
            <person name="Valle G."/>
            <person name="Morgante M."/>
            <person name="Caboche M."/>
            <person name="Adam-Blondon A.-F."/>
            <person name="Weissenbach J."/>
            <person name="Quetier F."/>
            <person name="Wincker P."/>
        </authorList>
    </citation>
    <scope>NUCLEOTIDE SEQUENCE [LARGE SCALE GENOMIC DNA]</scope>
    <source>
        <strain evidence="3">cv. Pinot noir / PN40024</strain>
    </source>
</reference>
<dbReference type="STRING" id="29760.D7SRY0"/>
<gene>
    <name evidence="2" type="ordered locus">VIT_09s0054g01170</name>
</gene>
<dbReference type="PaxDb" id="29760-VIT_09s0054g01170.t01"/>
<proteinExistence type="predicted"/>
<evidence type="ECO:0000313" key="3">
    <source>
        <dbReference type="Proteomes" id="UP000009183"/>
    </source>
</evidence>
<dbReference type="HOGENOM" id="CLU_211180_0_0_1"/>
<evidence type="ECO:0000313" key="2">
    <source>
        <dbReference type="EMBL" id="CBI18412.3"/>
    </source>
</evidence>
<name>D7SRY0_VITVI</name>
<dbReference type="GO" id="GO:0005811">
    <property type="term" value="C:lipid droplet"/>
    <property type="evidence" value="ECO:0007669"/>
    <property type="project" value="InterPro"/>
</dbReference>